<dbReference type="PANTHER" id="PTHR48104">
    <property type="entry name" value="METACASPASE-4"/>
    <property type="match status" value="1"/>
</dbReference>
<dbReference type="GO" id="GO:0004197">
    <property type="term" value="F:cysteine-type endopeptidase activity"/>
    <property type="evidence" value="ECO:0007669"/>
    <property type="project" value="InterPro"/>
</dbReference>
<dbReference type="GO" id="GO:0006508">
    <property type="term" value="P:proteolysis"/>
    <property type="evidence" value="ECO:0007669"/>
    <property type="project" value="InterPro"/>
</dbReference>
<comment type="caution">
    <text evidence="3">The sequence shown here is derived from an EMBL/GenBank/DDBJ whole genome shotgun (WGS) entry which is preliminary data.</text>
</comment>
<dbReference type="SUPFAM" id="SSF52129">
    <property type="entry name" value="Caspase-like"/>
    <property type="match status" value="1"/>
</dbReference>
<feature type="compositionally biased region" description="Basic and acidic residues" evidence="1">
    <location>
        <begin position="1"/>
        <end position="10"/>
    </location>
</feature>
<evidence type="ECO:0000313" key="3">
    <source>
        <dbReference type="EMBL" id="OWV04287.1"/>
    </source>
</evidence>
<evidence type="ECO:0000256" key="1">
    <source>
        <dbReference type="SAM" id="MobiDB-lite"/>
    </source>
</evidence>
<sequence>MGRGRSDRGTPDSGQPAPAGRPARQPVGRLRPGRTGCALSGRAAALPTAATARALRRGDRRPAGEGLRRTLLAPRADRGGALTGRVFALLVGIDSYRASPPLRGCGNDVAQVAEFLRVRVPAQRSPSVLALVDHEATRDRVVAGLRDHLGQAGSGDTALFWFSGHGSRAAVPGELWHLEPSGQLQTLVCYDSRHGDVPDLYDKEVSLLLGEVAARDCHVVAVLDSCHSHGATRNVQRSVPDLTTPPAVGALLPELRLAATRAPVEHVLLAACRSSEVATEEWLDGAYRGLFSWALMAAMHRLGPAATYRELLAAARCEVERYASRQVPKLDPVTPGIVDQPFLGGRIRPPASGMWLRAGQGCWEIDAGACHGIPTRVDGNGIRVAVAGTSDEARIVRVDPDRSVVEPVGWEPDEDVQYPVVLSRVPVPEVVLAVEEAAGPTIDVVMAALAASGPTGGPSPYVRPFVGAGEADSVELRLRAEAPDRVSIRDRDDVPLCADFTGVHGDGGRRVVAALEHLAQVRLVRTLVNPVSRLTGAVSLQLVEARPTDVTAPAHRPALLPGADGAIVLRYHWEHGRWVAPTVFVRLHNDSGRPLHVVLLNVTQRHRVHAGLFPGEDIAPGSAGAALYGRPVEFRLPAGVPVEPGAHTRDLLILLAAEEEFSAAPFELPALDEVGTRRTRAPLAVTGLLGRLGLAAVHRDAGAAGTACDWLSLALTVVTEVPGSTGLSGVGRSR</sequence>
<dbReference type="PANTHER" id="PTHR48104:SF30">
    <property type="entry name" value="METACASPASE-1"/>
    <property type="match status" value="1"/>
</dbReference>
<gene>
    <name evidence="3" type="ORF">B5D80_20470</name>
</gene>
<evidence type="ECO:0000259" key="2">
    <source>
        <dbReference type="Pfam" id="PF00656"/>
    </source>
</evidence>
<reference evidence="3 4" key="1">
    <citation type="submission" date="2017-03" db="EMBL/GenBank/DDBJ databases">
        <title>Whole genome sequence of Micromonospora wenchangensis, isolated from mangrove soil.</title>
        <authorList>
            <person name="Yang H."/>
        </authorList>
    </citation>
    <scope>NUCLEOTIDE SEQUENCE [LARGE SCALE GENOMIC DNA]</scope>
    <source>
        <strain evidence="3 4">CCTCC AA 2012002</strain>
    </source>
</reference>
<feature type="domain" description="Peptidase C14 caspase" evidence="2">
    <location>
        <begin position="87"/>
        <end position="331"/>
    </location>
</feature>
<accession>A0A246RIE6</accession>
<dbReference type="Proteomes" id="UP000197174">
    <property type="component" value="Unassembled WGS sequence"/>
</dbReference>
<feature type="compositionally biased region" description="Low complexity" evidence="1">
    <location>
        <begin position="14"/>
        <end position="29"/>
    </location>
</feature>
<dbReference type="EMBL" id="MZMV01000036">
    <property type="protein sequence ID" value="OWV04287.1"/>
    <property type="molecule type" value="Genomic_DNA"/>
</dbReference>
<keyword evidence="4" id="KW-1185">Reference proteome</keyword>
<dbReference type="InterPro" id="IPR050452">
    <property type="entry name" value="Metacaspase"/>
</dbReference>
<dbReference type="Pfam" id="PF00656">
    <property type="entry name" value="Peptidase_C14"/>
    <property type="match status" value="1"/>
</dbReference>
<protein>
    <recommendedName>
        <fullName evidence="2">Peptidase C14 caspase domain-containing protein</fullName>
    </recommendedName>
</protein>
<feature type="region of interest" description="Disordered" evidence="1">
    <location>
        <begin position="1"/>
        <end position="34"/>
    </location>
</feature>
<organism evidence="3 4">
    <name type="scientific">Micromonospora wenchangensis</name>
    <dbReference type="NCBI Taxonomy" id="1185415"/>
    <lineage>
        <taxon>Bacteria</taxon>
        <taxon>Bacillati</taxon>
        <taxon>Actinomycetota</taxon>
        <taxon>Actinomycetes</taxon>
        <taxon>Micromonosporales</taxon>
        <taxon>Micromonosporaceae</taxon>
        <taxon>Micromonospora</taxon>
    </lineage>
</organism>
<dbReference type="InterPro" id="IPR029030">
    <property type="entry name" value="Caspase-like_dom_sf"/>
</dbReference>
<name>A0A246RIE6_9ACTN</name>
<dbReference type="Gene3D" id="3.40.50.1460">
    <property type="match status" value="1"/>
</dbReference>
<dbReference type="AlphaFoldDB" id="A0A246RIE6"/>
<proteinExistence type="predicted"/>
<dbReference type="InterPro" id="IPR011600">
    <property type="entry name" value="Pept_C14_caspase"/>
</dbReference>
<dbReference type="GO" id="GO:0005737">
    <property type="term" value="C:cytoplasm"/>
    <property type="evidence" value="ECO:0007669"/>
    <property type="project" value="TreeGrafter"/>
</dbReference>
<evidence type="ECO:0000313" key="4">
    <source>
        <dbReference type="Proteomes" id="UP000197174"/>
    </source>
</evidence>